<dbReference type="SMART" id="SM00382">
    <property type="entry name" value="AAA"/>
    <property type="match status" value="1"/>
</dbReference>
<keyword evidence="4" id="KW-0067">ATP-binding</keyword>
<dbReference type="EMBL" id="BAAATD010000001">
    <property type="protein sequence ID" value="GAA2576319.1"/>
    <property type="molecule type" value="Genomic_DNA"/>
</dbReference>
<name>A0ABP6BLJ9_9ACTN</name>
<evidence type="ECO:0000256" key="2">
    <source>
        <dbReference type="ARBA" id="ARBA00022475"/>
    </source>
</evidence>
<evidence type="ECO:0000256" key="3">
    <source>
        <dbReference type="ARBA" id="ARBA00022741"/>
    </source>
</evidence>
<dbReference type="Proteomes" id="UP001501509">
    <property type="component" value="Unassembled WGS sequence"/>
</dbReference>
<dbReference type="InterPro" id="IPR003593">
    <property type="entry name" value="AAA+_ATPase"/>
</dbReference>
<comment type="caution">
    <text evidence="8">The sequence shown here is derived from an EMBL/GenBank/DDBJ whole genome shotgun (WGS) entry which is preliminary data.</text>
</comment>
<dbReference type="InterPro" id="IPR050166">
    <property type="entry name" value="ABC_transporter_ATP-bind"/>
</dbReference>
<dbReference type="InterPro" id="IPR027417">
    <property type="entry name" value="P-loop_NTPase"/>
</dbReference>
<accession>A0ABP6BLJ9</accession>
<dbReference type="InterPro" id="IPR003439">
    <property type="entry name" value="ABC_transporter-like_ATP-bd"/>
</dbReference>
<dbReference type="PANTHER" id="PTHR42788:SF17">
    <property type="entry name" value="ALIPHATIC SULFONATES IMPORT ATP-BINDING PROTEIN SSUB"/>
    <property type="match status" value="1"/>
</dbReference>
<reference evidence="9" key="1">
    <citation type="journal article" date="2019" name="Int. J. Syst. Evol. Microbiol.">
        <title>The Global Catalogue of Microorganisms (GCM) 10K type strain sequencing project: providing services to taxonomists for standard genome sequencing and annotation.</title>
        <authorList>
            <consortium name="The Broad Institute Genomics Platform"/>
            <consortium name="The Broad Institute Genome Sequencing Center for Infectious Disease"/>
            <person name="Wu L."/>
            <person name="Ma J."/>
        </authorList>
    </citation>
    <scope>NUCLEOTIDE SEQUENCE [LARGE SCALE GENOMIC DNA]</scope>
    <source>
        <strain evidence="9">JCM 6833</strain>
    </source>
</reference>
<dbReference type="PANTHER" id="PTHR42788">
    <property type="entry name" value="TAURINE IMPORT ATP-BINDING PROTEIN-RELATED"/>
    <property type="match status" value="1"/>
</dbReference>
<keyword evidence="6" id="KW-0472">Membrane</keyword>
<evidence type="ECO:0000313" key="8">
    <source>
        <dbReference type="EMBL" id="GAA2576319.1"/>
    </source>
</evidence>
<keyword evidence="3" id="KW-0547">Nucleotide-binding</keyword>
<keyword evidence="5" id="KW-1278">Translocase</keyword>
<sequence>MRGLDRRFTSRTVLFGLDLDIAPGEFVAVLGDTGAGKSTLLRILAGMDRETYGRLTLPERRAYVFPDARLLPWARVLDNVILGLNDRRRGHLALAEVGLAHRADAWPSALSEEETHRVALARAFVRDPELLLLDEPFRTLGSPGRLRMRELLRFLLAKHRPAVLLATQDPDEAIDLADRVLVLHEGGLVPDGLGKE</sequence>
<dbReference type="Gene3D" id="3.40.50.300">
    <property type="entry name" value="P-loop containing nucleotide triphosphate hydrolases"/>
    <property type="match status" value="1"/>
</dbReference>
<proteinExistence type="predicted"/>
<feature type="domain" description="ABC transporter" evidence="7">
    <location>
        <begin position="1"/>
        <end position="196"/>
    </location>
</feature>
<evidence type="ECO:0000313" key="9">
    <source>
        <dbReference type="Proteomes" id="UP001501509"/>
    </source>
</evidence>
<evidence type="ECO:0000256" key="1">
    <source>
        <dbReference type="ARBA" id="ARBA00022448"/>
    </source>
</evidence>
<evidence type="ECO:0000259" key="7">
    <source>
        <dbReference type="PROSITE" id="PS50893"/>
    </source>
</evidence>
<evidence type="ECO:0000256" key="6">
    <source>
        <dbReference type="ARBA" id="ARBA00023136"/>
    </source>
</evidence>
<keyword evidence="1" id="KW-0813">Transport</keyword>
<dbReference type="SUPFAM" id="SSF52540">
    <property type="entry name" value="P-loop containing nucleoside triphosphate hydrolases"/>
    <property type="match status" value="1"/>
</dbReference>
<keyword evidence="9" id="KW-1185">Reference proteome</keyword>
<organism evidence="8 9">
    <name type="scientific">Actinomadura fulvescens</name>
    <dbReference type="NCBI Taxonomy" id="46160"/>
    <lineage>
        <taxon>Bacteria</taxon>
        <taxon>Bacillati</taxon>
        <taxon>Actinomycetota</taxon>
        <taxon>Actinomycetes</taxon>
        <taxon>Streptosporangiales</taxon>
        <taxon>Thermomonosporaceae</taxon>
        <taxon>Actinomadura</taxon>
    </lineage>
</organism>
<evidence type="ECO:0000256" key="5">
    <source>
        <dbReference type="ARBA" id="ARBA00022967"/>
    </source>
</evidence>
<dbReference type="PROSITE" id="PS50893">
    <property type="entry name" value="ABC_TRANSPORTER_2"/>
    <property type="match status" value="1"/>
</dbReference>
<keyword evidence="2" id="KW-1003">Cell membrane</keyword>
<gene>
    <name evidence="8" type="ORF">GCM10010411_05910</name>
</gene>
<dbReference type="Pfam" id="PF00005">
    <property type="entry name" value="ABC_tran"/>
    <property type="match status" value="1"/>
</dbReference>
<evidence type="ECO:0000256" key="4">
    <source>
        <dbReference type="ARBA" id="ARBA00022840"/>
    </source>
</evidence>
<protein>
    <recommendedName>
        <fullName evidence="7">ABC transporter domain-containing protein</fullName>
    </recommendedName>
</protein>